<dbReference type="HOGENOM" id="CLU_067202_1_0_1"/>
<dbReference type="InterPro" id="IPR027417">
    <property type="entry name" value="P-loop_NTPase"/>
</dbReference>
<evidence type="ECO:0000313" key="2">
    <source>
        <dbReference type="Proteomes" id="UP000005220"/>
    </source>
</evidence>
<dbReference type="Proteomes" id="UP000005220">
    <property type="component" value="Chromosome 3"/>
</dbReference>
<dbReference type="FunCoup" id="H2ASH0">
    <property type="interactions" value="22"/>
</dbReference>
<dbReference type="RefSeq" id="XP_003956455.1">
    <property type="nucleotide sequence ID" value="XM_003956406.1"/>
</dbReference>
<dbReference type="eggNOG" id="KOG2702">
    <property type="taxonomic scope" value="Eukaryota"/>
</dbReference>
<dbReference type="GO" id="GO:0016887">
    <property type="term" value="F:ATP hydrolysis activity"/>
    <property type="evidence" value="ECO:0007669"/>
    <property type="project" value="EnsemblFungi"/>
</dbReference>
<proteinExistence type="predicted"/>
<dbReference type="PANTHER" id="PTHR10285">
    <property type="entry name" value="URIDINE KINASE"/>
    <property type="match status" value="1"/>
</dbReference>
<accession>H2ASH0</accession>
<dbReference type="EMBL" id="HE650823">
    <property type="protein sequence ID" value="CCF57320.1"/>
    <property type="molecule type" value="Genomic_DNA"/>
</dbReference>
<protein>
    <submittedName>
        <fullName evidence="1">Uncharacterized protein</fullName>
    </submittedName>
</protein>
<dbReference type="KEGG" id="kaf:KAFR_0C03280"/>
<organism evidence="1 2">
    <name type="scientific">Kazachstania africana (strain ATCC 22294 / BCRC 22015 / CBS 2517 / CECT 1963 / NBRC 1671 / NRRL Y-8276)</name>
    <name type="common">Yeast</name>
    <name type="synonym">Kluyveromyces africanus</name>
    <dbReference type="NCBI Taxonomy" id="1071382"/>
    <lineage>
        <taxon>Eukaryota</taxon>
        <taxon>Fungi</taxon>
        <taxon>Dikarya</taxon>
        <taxon>Ascomycota</taxon>
        <taxon>Saccharomycotina</taxon>
        <taxon>Saccharomycetes</taxon>
        <taxon>Saccharomycetales</taxon>
        <taxon>Saccharomycetaceae</taxon>
        <taxon>Kazachstania</taxon>
    </lineage>
</organism>
<dbReference type="Gene3D" id="3.40.50.300">
    <property type="entry name" value="P-loop containing nucleotide triphosphate hydrolases"/>
    <property type="match status" value="1"/>
</dbReference>
<reference evidence="1 2" key="1">
    <citation type="journal article" date="2011" name="Proc. Natl. Acad. Sci. U.S.A.">
        <title>Evolutionary erosion of yeast sex chromosomes by mating-type switching accidents.</title>
        <authorList>
            <person name="Gordon J.L."/>
            <person name="Armisen D."/>
            <person name="Proux-Wera E."/>
            <person name="Oheigeartaigh S.S."/>
            <person name="Byrne K.P."/>
            <person name="Wolfe K.H."/>
        </authorList>
    </citation>
    <scope>NUCLEOTIDE SEQUENCE [LARGE SCALE GENOMIC DNA]</scope>
    <source>
        <strain evidence="2">ATCC 22294 / BCRC 22015 / CBS 2517 / CECT 1963 / NBRC 1671 / NRRL Y-8276</strain>
    </source>
</reference>
<dbReference type="SUPFAM" id="SSF52540">
    <property type="entry name" value="P-loop containing nucleoside triphosphate hydrolases"/>
    <property type="match status" value="1"/>
</dbReference>
<dbReference type="STRING" id="1071382.H2ASH0"/>
<dbReference type="InParanoid" id="H2ASH0"/>
<dbReference type="OrthoDB" id="6362633at2759"/>
<name>H2ASH0_KAZAF</name>
<sequence length="344" mass="38396">MEEILSQLVDKTKHLLEERIEKNYRICLVIVGPPGSGKSTIAEKLCLHLNKSFNEYLLKERGTFSLRKGGLSCDDLVKGVDEIDPVLQGELEINGGLLPDKVEDTNFKPVKVTNKSNSSLLVVGRGGLPNSIEITMPSSPDILDNREIDIAQIVPMDGFHLTRSCLDKFQCPEEAHSRRGSPPTFDSNNFSELCRILADSSKIEPPSSMKSGIWEKVLDTFLSDVPTISIPGFDHAVKDPTRNALCVDRFTRILILEGLYLLYEKENWQKIYAYMSGTDAVIFLYLDVDEHIIEERVANRHLASGLVASFEEGVAKFRANDLLNAHAVRDNLIESENIIKVPTA</sequence>
<evidence type="ECO:0000313" key="1">
    <source>
        <dbReference type="EMBL" id="CCF57320.1"/>
    </source>
</evidence>
<dbReference type="GeneID" id="13885239"/>
<dbReference type="AlphaFoldDB" id="H2ASH0"/>
<keyword evidence="2" id="KW-1185">Reference proteome</keyword>
<gene>
    <name evidence="1" type="primary">KAFR0C03280</name>
    <name evidence="1" type="ORF">KAFR_0C03280</name>
</gene>